<evidence type="ECO:0000259" key="1">
    <source>
        <dbReference type="Pfam" id="PF00565"/>
    </source>
</evidence>
<keyword evidence="3" id="KW-1185">Reference proteome</keyword>
<dbReference type="InterPro" id="IPR016071">
    <property type="entry name" value="Staphylococal_nuclease_OB-fold"/>
</dbReference>
<sequence>MRLYGIDAPEMPGACRPGRQCTPGDPYESRDHLSGLTAGRSVQCEKVDTDRYGRAIVRCSADGVDLSCQMVRDGFAVERYGRLEC</sequence>
<accession>A0A1T5CFP2</accession>
<feature type="domain" description="TNase-like" evidence="1">
    <location>
        <begin position="1"/>
        <end position="77"/>
    </location>
</feature>
<dbReference type="Gene3D" id="2.40.50.90">
    <property type="match status" value="1"/>
</dbReference>
<organism evidence="2 3">
    <name type="scientific">Rhizorhabdus histidinilytica</name>
    <dbReference type="NCBI Taxonomy" id="439228"/>
    <lineage>
        <taxon>Bacteria</taxon>
        <taxon>Pseudomonadati</taxon>
        <taxon>Pseudomonadota</taxon>
        <taxon>Alphaproteobacteria</taxon>
        <taxon>Sphingomonadales</taxon>
        <taxon>Sphingomonadaceae</taxon>
        <taxon>Rhizorhabdus</taxon>
    </lineage>
</organism>
<proteinExistence type="predicted"/>
<dbReference type="STRING" id="439228.SAMN06295920_10438"/>
<dbReference type="SUPFAM" id="SSF50199">
    <property type="entry name" value="Staphylococcal nuclease"/>
    <property type="match status" value="1"/>
</dbReference>
<dbReference type="InterPro" id="IPR035437">
    <property type="entry name" value="SNase_OB-fold_sf"/>
</dbReference>
<evidence type="ECO:0000313" key="2">
    <source>
        <dbReference type="EMBL" id="SKB58308.1"/>
    </source>
</evidence>
<dbReference type="AlphaFoldDB" id="A0A1T5CFP2"/>
<evidence type="ECO:0000313" key="3">
    <source>
        <dbReference type="Proteomes" id="UP000189818"/>
    </source>
</evidence>
<dbReference type="Proteomes" id="UP000189818">
    <property type="component" value="Unassembled WGS sequence"/>
</dbReference>
<protein>
    <submittedName>
        <fullName evidence="2">Nuclease homologue</fullName>
    </submittedName>
</protein>
<dbReference type="EMBL" id="FUYM01000004">
    <property type="protein sequence ID" value="SKB58308.1"/>
    <property type="molecule type" value="Genomic_DNA"/>
</dbReference>
<reference evidence="3" key="1">
    <citation type="submission" date="2017-02" db="EMBL/GenBank/DDBJ databases">
        <authorList>
            <person name="Varghese N."/>
            <person name="Submissions S."/>
        </authorList>
    </citation>
    <scope>NUCLEOTIDE SEQUENCE [LARGE SCALE GENOMIC DNA]</scope>
    <source>
        <strain evidence="3">UM2</strain>
    </source>
</reference>
<dbReference type="Pfam" id="PF00565">
    <property type="entry name" value="SNase"/>
    <property type="match status" value="1"/>
</dbReference>
<gene>
    <name evidence="2" type="ORF">SAMN06295920_10438</name>
</gene>
<name>A0A1T5CFP2_9SPHN</name>